<evidence type="ECO:0000256" key="3">
    <source>
        <dbReference type="SAM" id="MobiDB-lite"/>
    </source>
</evidence>
<dbReference type="OrthoDB" id="9799092at2"/>
<evidence type="ECO:0000256" key="1">
    <source>
        <dbReference type="ARBA" id="ARBA00022679"/>
    </source>
</evidence>
<dbReference type="PANTHER" id="PTHR43420">
    <property type="entry name" value="ACETYLTRANSFERASE"/>
    <property type="match status" value="1"/>
</dbReference>
<evidence type="ECO:0000259" key="4">
    <source>
        <dbReference type="PROSITE" id="PS51186"/>
    </source>
</evidence>
<comment type="caution">
    <text evidence="5">The sequence shown here is derived from an EMBL/GenBank/DDBJ whole genome shotgun (WGS) entry which is preliminary data.</text>
</comment>
<dbReference type="InterPro" id="IPR050680">
    <property type="entry name" value="YpeA/RimI_acetyltransf"/>
</dbReference>
<accession>A0A4R5CPQ9</accession>
<reference evidence="5 6" key="1">
    <citation type="submission" date="2019-03" db="EMBL/GenBank/DDBJ databases">
        <title>Draft genome sequences of novel Actinobacteria.</title>
        <authorList>
            <person name="Sahin N."/>
            <person name="Ay H."/>
            <person name="Saygin H."/>
        </authorList>
    </citation>
    <scope>NUCLEOTIDE SEQUENCE [LARGE SCALE GENOMIC DNA]</scope>
    <source>
        <strain evidence="5 6">5K138</strain>
    </source>
</reference>
<protein>
    <submittedName>
        <fullName evidence="5">GNAT family N-acetyltransferase</fullName>
    </submittedName>
</protein>
<feature type="compositionally biased region" description="Low complexity" evidence="3">
    <location>
        <begin position="1"/>
        <end position="25"/>
    </location>
</feature>
<keyword evidence="2" id="KW-0012">Acyltransferase</keyword>
<evidence type="ECO:0000313" key="6">
    <source>
        <dbReference type="Proteomes" id="UP000294739"/>
    </source>
</evidence>
<keyword evidence="1 5" id="KW-0808">Transferase</keyword>
<dbReference type="CDD" id="cd04301">
    <property type="entry name" value="NAT_SF"/>
    <property type="match status" value="1"/>
</dbReference>
<dbReference type="InParanoid" id="A0A4R5CPQ9"/>
<evidence type="ECO:0000256" key="2">
    <source>
        <dbReference type="ARBA" id="ARBA00023315"/>
    </source>
</evidence>
<evidence type="ECO:0000313" key="5">
    <source>
        <dbReference type="EMBL" id="TDE02449.1"/>
    </source>
</evidence>
<dbReference type="SUPFAM" id="SSF55729">
    <property type="entry name" value="Acyl-CoA N-acyltransferases (Nat)"/>
    <property type="match status" value="2"/>
</dbReference>
<dbReference type="InterPro" id="IPR016181">
    <property type="entry name" value="Acyl_CoA_acyltransferase"/>
</dbReference>
<feature type="domain" description="N-acetyltransferase" evidence="4">
    <location>
        <begin position="29"/>
        <end position="111"/>
    </location>
</feature>
<dbReference type="Pfam" id="PF00583">
    <property type="entry name" value="Acetyltransf_1"/>
    <property type="match status" value="1"/>
</dbReference>
<dbReference type="Proteomes" id="UP000294739">
    <property type="component" value="Unassembled WGS sequence"/>
</dbReference>
<dbReference type="GO" id="GO:0016747">
    <property type="term" value="F:acyltransferase activity, transferring groups other than amino-acyl groups"/>
    <property type="evidence" value="ECO:0007669"/>
    <property type="project" value="InterPro"/>
</dbReference>
<dbReference type="AlphaFoldDB" id="A0A4R5CPQ9"/>
<name>A0A4R5CPQ9_9ACTN</name>
<dbReference type="Gene3D" id="3.40.630.30">
    <property type="match status" value="2"/>
</dbReference>
<dbReference type="EMBL" id="SMKZ01000036">
    <property type="protein sequence ID" value="TDE02449.1"/>
    <property type="molecule type" value="Genomic_DNA"/>
</dbReference>
<dbReference type="PROSITE" id="PS51186">
    <property type="entry name" value="GNAT"/>
    <property type="match status" value="1"/>
</dbReference>
<sequence>MPSTSTDTSARCTSTATSSPASAWSPGGGTTARIGGFGCAPAYRGRGVGRALMERALARCARAGATRVTLEVIAGNAAAVRLYERLGFQITRRLVGYRWEGDARADGRPAQSGPVEIDPVRFARDVAAGLAGADEPPWQLAPETLAAAVPPRRAYALGPASALVTVGETTAALTAVHTAPSRRRQGHARALLAGLRDALPGRSWTVTPVVPEAAGAEFFAATGWVREELAQYEMVRTADRRSAGFPTF</sequence>
<gene>
    <name evidence="5" type="ORF">E1269_21915</name>
</gene>
<organism evidence="5 6">
    <name type="scientific">Jiangella asiatica</name>
    <dbReference type="NCBI Taxonomy" id="2530372"/>
    <lineage>
        <taxon>Bacteria</taxon>
        <taxon>Bacillati</taxon>
        <taxon>Actinomycetota</taxon>
        <taxon>Actinomycetes</taxon>
        <taxon>Jiangellales</taxon>
        <taxon>Jiangellaceae</taxon>
        <taxon>Jiangella</taxon>
    </lineage>
</organism>
<proteinExistence type="predicted"/>
<feature type="region of interest" description="Disordered" evidence="3">
    <location>
        <begin position="1"/>
        <end position="27"/>
    </location>
</feature>
<dbReference type="InterPro" id="IPR000182">
    <property type="entry name" value="GNAT_dom"/>
</dbReference>
<keyword evidence="6" id="KW-1185">Reference proteome</keyword>